<dbReference type="SUPFAM" id="SSF52540">
    <property type="entry name" value="P-loop containing nucleoside triphosphate hydrolases"/>
    <property type="match status" value="1"/>
</dbReference>
<dbReference type="EMBL" id="CP048996">
    <property type="protein sequence ID" value="QID82226.1"/>
    <property type="molecule type" value="Genomic_DNA"/>
</dbReference>
<dbReference type="InterPro" id="IPR027417">
    <property type="entry name" value="P-loop_NTPase"/>
</dbReference>
<keyword evidence="5" id="KW-1185">Reference proteome</keyword>
<keyword evidence="4" id="KW-0418">Kinase</keyword>
<dbReference type="Proteomes" id="UP000501346">
    <property type="component" value="Chromosome ScXV-ScXI"/>
</dbReference>
<evidence type="ECO:0000256" key="2">
    <source>
        <dbReference type="ARBA" id="ARBA00022840"/>
    </source>
</evidence>
<gene>
    <name evidence="4" type="primary">PFK27_1</name>
    <name evidence="4" type="ORF">GRS66_004636</name>
</gene>
<dbReference type="GO" id="GO:0005829">
    <property type="term" value="C:cytosol"/>
    <property type="evidence" value="ECO:0007669"/>
    <property type="project" value="TreeGrafter"/>
</dbReference>
<protein>
    <submittedName>
        <fullName evidence="4">6-phosphofructo-2-kinase</fullName>
    </submittedName>
</protein>
<dbReference type="GO" id="GO:0003873">
    <property type="term" value="F:6-phosphofructo-2-kinase activity"/>
    <property type="evidence" value="ECO:0007669"/>
    <property type="project" value="InterPro"/>
</dbReference>
<keyword evidence="4" id="KW-0808">Transferase</keyword>
<organism evidence="4 5">
    <name type="scientific">Saccharomyces pastorianus</name>
    <name type="common">Lager yeast</name>
    <name type="synonym">Saccharomyces cerevisiae x Saccharomyces eubayanus</name>
    <dbReference type="NCBI Taxonomy" id="27292"/>
    <lineage>
        <taxon>Eukaryota</taxon>
        <taxon>Fungi</taxon>
        <taxon>Dikarya</taxon>
        <taxon>Ascomycota</taxon>
        <taxon>Saccharomycotina</taxon>
        <taxon>Saccharomycetes</taxon>
        <taxon>Saccharomycetales</taxon>
        <taxon>Saccharomycetaceae</taxon>
        <taxon>Saccharomyces</taxon>
    </lineage>
</organism>
<dbReference type="InterPro" id="IPR014379">
    <property type="entry name" value="Pfk27"/>
</dbReference>
<dbReference type="Gene3D" id="3.40.50.300">
    <property type="entry name" value="P-loop containing nucleotide triphosphate hydrolases"/>
    <property type="match status" value="1"/>
</dbReference>
<name>A0A6C1DYT9_SACPS</name>
<reference evidence="4 5" key="1">
    <citation type="journal article" date="2019" name="BMC Genomics">
        <title>Chromosome level assembly and comparative genome analysis confirm lager-brewing yeasts originated from a single hybridization.</title>
        <authorList>
            <person name="Salazar A.N."/>
            <person name="Gorter de Vries A.R."/>
            <person name="van den Broek M."/>
            <person name="Brouwers N."/>
            <person name="de la Torre Cortes P."/>
            <person name="Kuijpers N.G.A."/>
            <person name="Daran J.G."/>
            <person name="Abeel T."/>
        </authorList>
    </citation>
    <scope>NUCLEOTIDE SEQUENCE [LARGE SCALE GENOMIC DNA]</scope>
    <source>
        <strain evidence="4 5">CBS 1483</strain>
    </source>
</reference>
<dbReference type="GO" id="GO:0006003">
    <property type="term" value="P:fructose 2,6-bisphosphate metabolic process"/>
    <property type="evidence" value="ECO:0007669"/>
    <property type="project" value="InterPro"/>
</dbReference>
<evidence type="ECO:0000259" key="3">
    <source>
        <dbReference type="Pfam" id="PF01591"/>
    </source>
</evidence>
<accession>A0A6C1DYT9</accession>
<dbReference type="PANTHER" id="PTHR10606">
    <property type="entry name" value="6-PHOSPHOFRUCTO-2-KINASE/FRUCTOSE-2,6-BISPHOSPHATASE"/>
    <property type="match status" value="1"/>
</dbReference>
<dbReference type="PIRSF" id="PIRSF000711">
    <property type="entry name" value="PFK27"/>
    <property type="match status" value="1"/>
</dbReference>
<dbReference type="GO" id="GO:0004331">
    <property type="term" value="F:fructose-2,6-bisphosphate 2-phosphatase activity"/>
    <property type="evidence" value="ECO:0007669"/>
    <property type="project" value="TreeGrafter"/>
</dbReference>
<dbReference type="Pfam" id="PF01591">
    <property type="entry name" value="6PF2K"/>
    <property type="match status" value="1"/>
</dbReference>
<dbReference type="GO" id="GO:0005524">
    <property type="term" value="F:ATP binding"/>
    <property type="evidence" value="ECO:0007669"/>
    <property type="project" value="UniProtKB-KW"/>
</dbReference>
<sequence length="397" mass="45340">MGGSSDSDSHDGYLTSQYNSSNSLFSLHTGNSYSSASLDRATLDCQDSVFFDNHKSSLLSTEVPRFISNDPLHLPITLNYKRDNADPTYTNGKVNKFMIVLIGLPATGKSTISSHLIQCLKNNPLTNSLRCKVFNAGKIRRQISCATISKPLLLSNTSSEDLFNPKNNDKKETYARITLQKLFHEINNDECDVGIFDATNSTIERRRFIFEEVCSFNTDELSSFNLVPIILQVSCFNRSFIKYNIHNKSFNEDYLDKPYELAIKDFAKRLKHYYSQFTPFSLDEFNQIHRYISQHEEIDTSLFFFNVINAGVVEPHSLNQSHYPSTCGKQIRDTIMVIENFINHYSQMFGFEYIEAVKLFFESFGNSSEETLTTLDSVVNDKFFDDLQSLIESNGFA</sequence>
<keyword evidence="1" id="KW-0547">Nucleotide-binding</keyword>
<evidence type="ECO:0000256" key="1">
    <source>
        <dbReference type="ARBA" id="ARBA00022741"/>
    </source>
</evidence>
<evidence type="ECO:0000313" key="5">
    <source>
        <dbReference type="Proteomes" id="UP000501346"/>
    </source>
</evidence>
<keyword evidence="2" id="KW-0067">ATP-binding</keyword>
<dbReference type="PANTHER" id="PTHR10606:SF1">
    <property type="entry name" value="6-PHOSPHOFRUCTO-2-KINASE 2"/>
    <property type="match status" value="1"/>
</dbReference>
<dbReference type="FunFam" id="3.40.50.300:FF:002073">
    <property type="entry name" value="Pfk27p"/>
    <property type="match status" value="1"/>
</dbReference>
<dbReference type="GO" id="GO:0006110">
    <property type="term" value="P:regulation of glycolytic process"/>
    <property type="evidence" value="ECO:0007669"/>
    <property type="project" value="InterPro"/>
</dbReference>
<evidence type="ECO:0000313" key="4">
    <source>
        <dbReference type="EMBL" id="QID82226.1"/>
    </source>
</evidence>
<proteinExistence type="predicted"/>
<dbReference type="OrthoDB" id="267323at2759"/>
<feature type="domain" description="6-phosphofructo-2-kinase" evidence="3">
    <location>
        <begin position="86"/>
        <end position="324"/>
    </location>
</feature>
<dbReference type="AlphaFoldDB" id="A0A6C1DYT9"/>
<dbReference type="InterPro" id="IPR013079">
    <property type="entry name" value="6Phosfructo_kin"/>
</dbReference>
<dbReference type="InterPro" id="IPR003094">
    <property type="entry name" value="6Pfruct_kin"/>
</dbReference>
<dbReference type="GO" id="GO:0006000">
    <property type="term" value="P:fructose metabolic process"/>
    <property type="evidence" value="ECO:0007669"/>
    <property type="project" value="InterPro"/>
</dbReference>